<protein>
    <submittedName>
        <fullName evidence="6">HIT domain-containing protein</fullName>
    </submittedName>
</protein>
<dbReference type="InterPro" id="IPR052908">
    <property type="entry name" value="AP-4-A_phosphorylase"/>
</dbReference>
<sequence length="162" mass="18782">MERLWAPWRMEYIRNPSKECFLCAAFKSKDQEQVFIIEKFELGFTIMNRYPYNNGHLLIAPVRHIGLIELLNDEEILTIQRLLSRAIMAMKQAFHPDGFNIGINQGRIAGAGLVDHLHYHLVPRWLGDTNFMPIISDTKVISEALDRTYKQIKSALDNLNNL</sequence>
<evidence type="ECO:0000313" key="6">
    <source>
        <dbReference type="EMBL" id="HDY58701.1"/>
    </source>
</evidence>
<dbReference type="AlphaFoldDB" id="A0A7V0Z4W2"/>
<dbReference type="InterPro" id="IPR039383">
    <property type="entry name" value="FHIT"/>
</dbReference>
<comment type="caution">
    <text evidence="6">The sequence shown here is derived from an EMBL/GenBank/DDBJ whole genome shotgun (WGS) entry which is preliminary data.</text>
</comment>
<feature type="binding site" evidence="3">
    <location>
        <position position="120"/>
    </location>
    <ligand>
        <name>substrate</name>
    </ligand>
</feature>
<dbReference type="PANTHER" id="PTHR42997">
    <property type="entry name" value="HIT FAMILY HYDROLASE"/>
    <property type="match status" value="1"/>
</dbReference>
<feature type="binding site" evidence="3">
    <location>
        <begin position="110"/>
        <end position="114"/>
    </location>
    <ligand>
        <name>substrate</name>
    </ligand>
</feature>
<reference evidence="6" key="1">
    <citation type="journal article" date="2020" name="mSystems">
        <title>Genome- and Community-Level Interaction Insights into Carbon Utilization and Element Cycling Functions of Hydrothermarchaeota in Hydrothermal Sediment.</title>
        <authorList>
            <person name="Zhou Z."/>
            <person name="Liu Y."/>
            <person name="Xu W."/>
            <person name="Pan J."/>
            <person name="Luo Z.H."/>
            <person name="Li M."/>
        </authorList>
    </citation>
    <scope>NUCLEOTIDE SEQUENCE [LARGE SCALE GENOMIC DNA]</scope>
    <source>
        <strain evidence="6">SpSt-258</strain>
    </source>
</reference>
<name>A0A7V0Z4W2_UNCW3</name>
<dbReference type="PROSITE" id="PS51084">
    <property type="entry name" value="HIT_2"/>
    <property type="match status" value="1"/>
</dbReference>
<dbReference type="Gene3D" id="3.30.428.10">
    <property type="entry name" value="HIT-like"/>
    <property type="match status" value="1"/>
</dbReference>
<evidence type="ECO:0000256" key="3">
    <source>
        <dbReference type="PIRSR" id="PIRSR639383-2"/>
    </source>
</evidence>
<dbReference type="InterPro" id="IPR036265">
    <property type="entry name" value="HIT-like_sf"/>
</dbReference>
<dbReference type="EMBL" id="DSKY01000012">
    <property type="protein sequence ID" value="HDY58701.1"/>
    <property type="molecule type" value="Genomic_DNA"/>
</dbReference>
<accession>A0A7V0Z4W2</accession>
<evidence type="ECO:0000259" key="5">
    <source>
        <dbReference type="PROSITE" id="PS51084"/>
    </source>
</evidence>
<dbReference type="InterPro" id="IPR011146">
    <property type="entry name" value="HIT-like"/>
</dbReference>
<feature type="active site" description="Tele-AMP-histidine intermediate" evidence="2">
    <location>
        <position position="118"/>
    </location>
</feature>
<evidence type="ECO:0000256" key="4">
    <source>
        <dbReference type="PROSITE-ProRule" id="PRU00464"/>
    </source>
</evidence>
<dbReference type="GO" id="GO:0000166">
    <property type="term" value="F:nucleotide binding"/>
    <property type="evidence" value="ECO:0007669"/>
    <property type="project" value="UniProtKB-KW"/>
</dbReference>
<feature type="binding site" evidence="3">
    <location>
        <position position="48"/>
    </location>
    <ligand>
        <name>substrate</name>
    </ligand>
</feature>
<proteinExistence type="predicted"/>
<organism evidence="6">
    <name type="scientific">candidate division WOR-3 bacterium</name>
    <dbReference type="NCBI Taxonomy" id="2052148"/>
    <lineage>
        <taxon>Bacteria</taxon>
        <taxon>Bacteria division WOR-3</taxon>
    </lineage>
</organism>
<dbReference type="SUPFAM" id="SSF54197">
    <property type="entry name" value="HIT-like"/>
    <property type="match status" value="1"/>
</dbReference>
<evidence type="ECO:0000256" key="2">
    <source>
        <dbReference type="PIRSR" id="PIRSR639383-1"/>
    </source>
</evidence>
<dbReference type="Pfam" id="PF01230">
    <property type="entry name" value="HIT"/>
    <property type="match status" value="1"/>
</dbReference>
<feature type="short sequence motif" description="Histidine triad motif" evidence="4">
    <location>
        <begin position="116"/>
        <end position="120"/>
    </location>
</feature>
<keyword evidence="1" id="KW-0547">Nucleotide-binding</keyword>
<feature type="domain" description="HIT" evidence="5">
    <location>
        <begin position="21"/>
        <end position="131"/>
    </location>
</feature>
<dbReference type="GO" id="GO:0003824">
    <property type="term" value="F:catalytic activity"/>
    <property type="evidence" value="ECO:0007669"/>
    <property type="project" value="InterPro"/>
</dbReference>
<evidence type="ECO:0000256" key="1">
    <source>
        <dbReference type="ARBA" id="ARBA00022741"/>
    </source>
</evidence>
<gene>
    <name evidence="6" type="ORF">ENP86_04020</name>
</gene>
<dbReference type="CDD" id="cd01275">
    <property type="entry name" value="FHIT"/>
    <property type="match status" value="1"/>
</dbReference>
<dbReference type="PANTHER" id="PTHR42997:SF1">
    <property type="entry name" value="AP-4-A PHOSPHORYLASE"/>
    <property type="match status" value="1"/>
</dbReference>